<dbReference type="CDD" id="cd06171">
    <property type="entry name" value="Sigma70_r4"/>
    <property type="match status" value="1"/>
</dbReference>
<dbReference type="AlphaFoldDB" id="A0A934RBK7"/>
<keyword evidence="3 6" id="KW-0731">Sigma factor</keyword>
<dbReference type="PROSITE" id="PS01063">
    <property type="entry name" value="SIGMA70_ECF"/>
    <property type="match status" value="1"/>
</dbReference>
<keyword evidence="4 6" id="KW-0238">DNA-binding</keyword>
<organism evidence="10 11">
    <name type="scientific">Haloferula rosea</name>
    <dbReference type="NCBI Taxonomy" id="490093"/>
    <lineage>
        <taxon>Bacteria</taxon>
        <taxon>Pseudomonadati</taxon>
        <taxon>Verrucomicrobiota</taxon>
        <taxon>Verrucomicrobiia</taxon>
        <taxon>Verrucomicrobiales</taxon>
        <taxon>Verrucomicrobiaceae</taxon>
        <taxon>Haloferula</taxon>
    </lineage>
</organism>
<dbReference type="InterPro" id="IPR036388">
    <property type="entry name" value="WH-like_DNA-bd_sf"/>
</dbReference>
<dbReference type="Proteomes" id="UP000658278">
    <property type="component" value="Unassembled WGS sequence"/>
</dbReference>
<feature type="compositionally biased region" description="Basic and acidic residues" evidence="7">
    <location>
        <begin position="115"/>
        <end position="124"/>
    </location>
</feature>
<reference evidence="10" key="1">
    <citation type="submission" date="2021-01" db="EMBL/GenBank/DDBJ databases">
        <title>Modified the classification status of verrucomicrobia.</title>
        <authorList>
            <person name="Feng X."/>
        </authorList>
    </citation>
    <scope>NUCLEOTIDE SEQUENCE</scope>
    <source>
        <strain evidence="10">KCTC 22201</strain>
    </source>
</reference>
<evidence type="ECO:0000256" key="4">
    <source>
        <dbReference type="ARBA" id="ARBA00023125"/>
    </source>
</evidence>
<evidence type="ECO:0000256" key="1">
    <source>
        <dbReference type="ARBA" id="ARBA00010641"/>
    </source>
</evidence>
<dbReference type="GO" id="GO:0016987">
    <property type="term" value="F:sigma factor activity"/>
    <property type="evidence" value="ECO:0007669"/>
    <property type="project" value="UniProtKB-KW"/>
</dbReference>
<dbReference type="GO" id="GO:0006352">
    <property type="term" value="P:DNA-templated transcription initiation"/>
    <property type="evidence" value="ECO:0007669"/>
    <property type="project" value="InterPro"/>
</dbReference>
<comment type="similarity">
    <text evidence="1 6">Belongs to the sigma-70 factor family. ECF subfamily.</text>
</comment>
<dbReference type="Gene3D" id="1.10.1740.10">
    <property type="match status" value="1"/>
</dbReference>
<dbReference type="InterPro" id="IPR000838">
    <property type="entry name" value="RNA_pol_sigma70_ECF_CS"/>
</dbReference>
<evidence type="ECO:0000256" key="3">
    <source>
        <dbReference type="ARBA" id="ARBA00023082"/>
    </source>
</evidence>
<dbReference type="SUPFAM" id="SSF88946">
    <property type="entry name" value="Sigma2 domain of RNA polymerase sigma factors"/>
    <property type="match status" value="1"/>
</dbReference>
<dbReference type="InterPro" id="IPR007627">
    <property type="entry name" value="RNA_pol_sigma70_r2"/>
</dbReference>
<feature type="region of interest" description="Disordered" evidence="7">
    <location>
        <begin position="110"/>
        <end position="139"/>
    </location>
</feature>
<dbReference type="InterPro" id="IPR013249">
    <property type="entry name" value="RNA_pol_sigma70_r4_t2"/>
</dbReference>
<keyword evidence="2 6" id="KW-0805">Transcription regulation</keyword>
<gene>
    <name evidence="10" type="ORF">JIN81_03070</name>
</gene>
<dbReference type="SUPFAM" id="SSF88659">
    <property type="entry name" value="Sigma3 and sigma4 domains of RNA polymerase sigma factors"/>
    <property type="match status" value="1"/>
</dbReference>
<proteinExistence type="inferred from homology"/>
<dbReference type="PANTHER" id="PTHR43133">
    <property type="entry name" value="RNA POLYMERASE ECF-TYPE SIGMA FACTO"/>
    <property type="match status" value="1"/>
</dbReference>
<dbReference type="InterPro" id="IPR014284">
    <property type="entry name" value="RNA_pol_sigma-70_dom"/>
</dbReference>
<accession>A0A934RBK7</accession>
<dbReference type="Pfam" id="PF08281">
    <property type="entry name" value="Sigma70_r4_2"/>
    <property type="match status" value="1"/>
</dbReference>
<name>A0A934RBK7_9BACT</name>
<sequence length="211" mass="24294">MRALTITPRFLEMPEPDIQQDTDSNAVDVALMRQIAKGDERAFRELVERHQHAVVGTIAKMLRDPTEAEDLAQQTFLRVWKHAKRWKPDAKFTTYLYTIARNLVYNESRRRSRRKEVSRDERQEASGQEVAAESRTEPDAEVAQWEAHQEIDEVIASLPESQRMAVILYAYESLSYEEIGKVLGVSVASVKSLMFRARSALRDKLGHMLGY</sequence>
<evidence type="ECO:0000313" key="11">
    <source>
        <dbReference type="Proteomes" id="UP000658278"/>
    </source>
</evidence>
<dbReference type="NCBIfam" id="TIGR02937">
    <property type="entry name" value="sigma70-ECF"/>
    <property type="match status" value="1"/>
</dbReference>
<dbReference type="Gene3D" id="1.10.10.10">
    <property type="entry name" value="Winged helix-like DNA-binding domain superfamily/Winged helix DNA-binding domain"/>
    <property type="match status" value="1"/>
</dbReference>
<feature type="domain" description="RNA polymerase sigma-70 region 2" evidence="8">
    <location>
        <begin position="46"/>
        <end position="114"/>
    </location>
</feature>
<evidence type="ECO:0000256" key="7">
    <source>
        <dbReference type="SAM" id="MobiDB-lite"/>
    </source>
</evidence>
<dbReference type="InterPro" id="IPR039425">
    <property type="entry name" value="RNA_pol_sigma-70-like"/>
</dbReference>
<keyword evidence="11" id="KW-1185">Reference proteome</keyword>
<evidence type="ECO:0000259" key="8">
    <source>
        <dbReference type="Pfam" id="PF04542"/>
    </source>
</evidence>
<evidence type="ECO:0000256" key="6">
    <source>
        <dbReference type="RuleBase" id="RU000716"/>
    </source>
</evidence>
<evidence type="ECO:0000259" key="9">
    <source>
        <dbReference type="Pfam" id="PF08281"/>
    </source>
</evidence>
<keyword evidence="5 6" id="KW-0804">Transcription</keyword>
<dbReference type="Pfam" id="PF04542">
    <property type="entry name" value="Sigma70_r2"/>
    <property type="match status" value="1"/>
</dbReference>
<dbReference type="EMBL" id="JAENII010000002">
    <property type="protein sequence ID" value="MBK1825986.1"/>
    <property type="molecule type" value="Genomic_DNA"/>
</dbReference>
<comment type="caution">
    <text evidence="10">The sequence shown here is derived from an EMBL/GenBank/DDBJ whole genome shotgun (WGS) entry which is preliminary data.</text>
</comment>
<protein>
    <recommendedName>
        <fullName evidence="6">RNA polymerase sigma factor</fullName>
    </recommendedName>
</protein>
<dbReference type="InterPro" id="IPR013324">
    <property type="entry name" value="RNA_pol_sigma_r3/r4-like"/>
</dbReference>
<evidence type="ECO:0000313" key="10">
    <source>
        <dbReference type="EMBL" id="MBK1825986.1"/>
    </source>
</evidence>
<dbReference type="GO" id="GO:0003677">
    <property type="term" value="F:DNA binding"/>
    <property type="evidence" value="ECO:0007669"/>
    <property type="project" value="UniProtKB-KW"/>
</dbReference>
<dbReference type="PANTHER" id="PTHR43133:SF8">
    <property type="entry name" value="RNA POLYMERASE SIGMA FACTOR HI_1459-RELATED"/>
    <property type="match status" value="1"/>
</dbReference>
<dbReference type="InterPro" id="IPR013325">
    <property type="entry name" value="RNA_pol_sigma_r2"/>
</dbReference>
<feature type="domain" description="RNA polymerase sigma factor 70 region 4 type 2" evidence="9">
    <location>
        <begin position="149"/>
        <end position="201"/>
    </location>
</feature>
<dbReference type="RefSeq" id="WP_200276219.1">
    <property type="nucleotide sequence ID" value="NZ_JAENII010000002.1"/>
</dbReference>
<evidence type="ECO:0000256" key="5">
    <source>
        <dbReference type="ARBA" id="ARBA00023163"/>
    </source>
</evidence>
<evidence type="ECO:0000256" key="2">
    <source>
        <dbReference type="ARBA" id="ARBA00023015"/>
    </source>
</evidence>